<organism evidence="1 2">
    <name type="scientific">Mesorhizobium escarrei</name>
    <dbReference type="NCBI Taxonomy" id="666018"/>
    <lineage>
        <taxon>Bacteria</taxon>
        <taxon>Pseudomonadati</taxon>
        <taxon>Pseudomonadota</taxon>
        <taxon>Alphaproteobacteria</taxon>
        <taxon>Hyphomicrobiales</taxon>
        <taxon>Phyllobacteriaceae</taxon>
        <taxon>Mesorhizobium</taxon>
    </lineage>
</organism>
<sequence length="109" mass="12026">MATIGTFKSTGNNEFIGDIVTLSVQAKNVRIVHVANRPGENAPSHRVFIGRVEIGAAWSKQSNEGRDYLGLKLDDPSFTAPIYANLFDDEEGEGYSLIWSRLSGRRNVD</sequence>
<dbReference type="RefSeq" id="WP_254020783.1">
    <property type="nucleotide sequence ID" value="NZ_CAKXZT010000149.1"/>
</dbReference>
<evidence type="ECO:0008006" key="3">
    <source>
        <dbReference type="Google" id="ProtNLM"/>
    </source>
</evidence>
<evidence type="ECO:0000313" key="2">
    <source>
        <dbReference type="Proteomes" id="UP001153050"/>
    </source>
</evidence>
<evidence type="ECO:0000313" key="1">
    <source>
        <dbReference type="EMBL" id="CAH2406358.1"/>
    </source>
</evidence>
<name>A0ABM9EAT3_9HYPH</name>
<protein>
    <recommendedName>
        <fullName evidence="3">DUF736 domain-containing protein</fullName>
    </recommendedName>
</protein>
<dbReference type="InterPro" id="IPR007948">
    <property type="entry name" value="DUF736"/>
</dbReference>
<dbReference type="Proteomes" id="UP001153050">
    <property type="component" value="Unassembled WGS sequence"/>
</dbReference>
<dbReference type="EMBL" id="CAKXZT010000149">
    <property type="protein sequence ID" value="CAH2406358.1"/>
    <property type="molecule type" value="Genomic_DNA"/>
</dbReference>
<dbReference type="Pfam" id="PF05284">
    <property type="entry name" value="DUF736"/>
    <property type="match status" value="1"/>
</dbReference>
<comment type="caution">
    <text evidence="1">The sequence shown here is derived from an EMBL/GenBank/DDBJ whole genome shotgun (WGS) entry which is preliminary data.</text>
</comment>
<keyword evidence="2" id="KW-1185">Reference proteome</keyword>
<reference evidence="1 2" key="1">
    <citation type="submission" date="2022-03" db="EMBL/GenBank/DDBJ databases">
        <authorList>
            <person name="Brunel B."/>
        </authorList>
    </citation>
    <scope>NUCLEOTIDE SEQUENCE [LARGE SCALE GENOMIC DNA]</scope>
    <source>
        <strain evidence="1">STM5069sample</strain>
    </source>
</reference>
<gene>
    <name evidence="1" type="ORF">MES5069_520080</name>
</gene>
<proteinExistence type="predicted"/>
<accession>A0ABM9EAT3</accession>